<evidence type="ECO:0000256" key="2">
    <source>
        <dbReference type="ARBA" id="ARBA00022598"/>
    </source>
</evidence>
<evidence type="ECO:0000259" key="3">
    <source>
        <dbReference type="Pfam" id="PF00501"/>
    </source>
</evidence>
<dbReference type="PROSITE" id="PS00455">
    <property type="entry name" value="AMP_BINDING"/>
    <property type="match status" value="1"/>
</dbReference>
<name>A0ABW1IRP4_9BACL</name>
<protein>
    <submittedName>
        <fullName evidence="5">Class I adenylate-forming enzyme family protein</fullName>
    </submittedName>
</protein>
<evidence type="ECO:0000256" key="1">
    <source>
        <dbReference type="ARBA" id="ARBA00006432"/>
    </source>
</evidence>
<evidence type="ECO:0000259" key="4">
    <source>
        <dbReference type="Pfam" id="PF13193"/>
    </source>
</evidence>
<dbReference type="InterPro" id="IPR020845">
    <property type="entry name" value="AMP-binding_CS"/>
</dbReference>
<dbReference type="PANTHER" id="PTHR43201">
    <property type="entry name" value="ACYL-COA SYNTHETASE"/>
    <property type="match status" value="1"/>
</dbReference>
<dbReference type="Gene3D" id="3.40.50.12780">
    <property type="entry name" value="N-terminal domain of ligase-like"/>
    <property type="match status" value="1"/>
</dbReference>
<gene>
    <name evidence="5" type="ORF">ACFPXP_15070</name>
</gene>
<proteinExistence type="inferred from homology"/>
<dbReference type="SUPFAM" id="SSF56801">
    <property type="entry name" value="Acetyl-CoA synthetase-like"/>
    <property type="match status" value="1"/>
</dbReference>
<dbReference type="RefSeq" id="WP_379895138.1">
    <property type="nucleotide sequence ID" value="NZ_CBCSCT010000032.1"/>
</dbReference>
<dbReference type="PANTHER" id="PTHR43201:SF5">
    <property type="entry name" value="MEDIUM-CHAIN ACYL-COA LIGASE ACSF2, MITOCHONDRIAL"/>
    <property type="match status" value="1"/>
</dbReference>
<reference evidence="6" key="1">
    <citation type="journal article" date="2019" name="Int. J. Syst. Evol. Microbiol.">
        <title>The Global Catalogue of Microorganisms (GCM) 10K type strain sequencing project: providing services to taxonomists for standard genome sequencing and annotation.</title>
        <authorList>
            <consortium name="The Broad Institute Genomics Platform"/>
            <consortium name="The Broad Institute Genome Sequencing Center for Infectious Disease"/>
            <person name="Wu L."/>
            <person name="Ma J."/>
        </authorList>
    </citation>
    <scope>NUCLEOTIDE SEQUENCE [LARGE SCALE GENOMIC DNA]</scope>
    <source>
        <strain evidence="6">CCM 8749</strain>
    </source>
</reference>
<comment type="caution">
    <text evidence="5">The sequence shown here is derived from an EMBL/GenBank/DDBJ whole genome shotgun (WGS) entry which is preliminary data.</text>
</comment>
<accession>A0ABW1IRP4</accession>
<evidence type="ECO:0000313" key="5">
    <source>
        <dbReference type="EMBL" id="MFC5987725.1"/>
    </source>
</evidence>
<dbReference type="Pfam" id="PF00501">
    <property type="entry name" value="AMP-binding"/>
    <property type="match status" value="1"/>
</dbReference>
<dbReference type="InterPro" id="IPR042099">
    <property type="entry name" value="ANL_N_sf"/>
</dbReference>
<organism evidence="5 6">
    <name type="scientific">Marinicrinis lubricantis</name>
    <dbReference type="NCBI Taxonomy" id="2086470"/>
    <lineage>
        <taxon>Bacteria</taxon>
        <taxon>Bacillati</taxon>
        <taxon>Bacillota</taxon>
        <taxon>Bacilli</taxon>
        <taxon>Bacillales</taxon>
        <taxon>Paenibacillaceae</taxon>
    </lineage>
</organism>
<dbReference type="InterPro" id="IPR045851">
    <property type="entry name" value="AMP-bd_C_sf"/>
</dbReference>
<dbReference type="Proteomes" id="UP001596250">
    <property type="component" value="Unassembled WGS sequence"/>
</dbReference>
<dbReference type="InterPro" id="IPR000873">
    <property type="entry name" value="AMP-dep_synth/lig_dom"/>
</dbReference>
<feature type="domain" description="AMP-dependent synthetase/ligase" evidence="3">
    <location>
        <begin position="22"/>
        <end position="365"/>
    </location>
</feature>
<dbReference type="EMBL" id="JBHSQV010000169">
    <property type="protein sequence ID" value="MFC5987725.1"/>
    <property type="molecule type" value="Genomic_DNA"/>
</dbReference>
<keyword evidence="2" id="KW-0436">Ligase</keyword>
<sequence length="508" mass="56793">MNELNRFFREYARTDRGVLETIRGNTRYISYAKLSESALELAASWDRLKMRDRFIAVLWMEQSIECMRSVMAVVFSGGIPVPMHPFSSYEDIARIADETEAEMVIVPKDKFLAAQQSRHHPSGIGRACIIECHSGEVLIAPPQAGAIRKYTPPQETAVIFMSSGSTGTPKGIMLSDRNVLSNVDSIQSYVDLKRDDQVLLFKSLGYCSSITGEWLTALFAGCNLQLTESFMHPFEMLRFIKEHETTFMCTVPSVLMPLVKSDKWGEEDFASLRRMTIVGGPMPSEGLLQLSDRLPFVELMPSYGLTEASPRVAYLPGSELRNRPNSVGIPVKDVDIRIVRGEQELPAGESGEIIVRGPNVMLGYYNNPEGSAQKLDALGLHTSDIGYLDSEGFLYVTGRKDNAINIGGHTIYPEMTERVLHDFAGVKEAAVTGIPDEVWGEKMVAFIAFQDPSASLDELIRYIKLHLQPLFRPREYILVEREQLPKTAVGKLNRAALRSMAKEWENGK</sequence>
<evidence type="ECO:0000313" key="6">
    <source>
        <dbReference type="Proteomes" id="UP001596250"/>
    </source>
</evidence>
<dbReference type="CDD" id="cd04433">
    <property type="entry name" value="AFD_class_I"/>
    <property type="match status" value="1"/>
</dbReference>
<dbReference type="Gene3D" id="3.30.300.30">
    <property type="match status" value="1"/>
</dbReference>
<comment type="similarity">
    <text evidence="1">Belongs to the ATP-dependent AMP-binding enzyme family.</text>
</comment>
<dbReference type="Pfam" id="PF13193">
    <property type="entry name" value="AMP-binding_C"/>
    <property type="match status" value="1"/>
</dbReference>
<dbReference type="InterPro" id="IPR025110">
    <property type="entry name" value="AMP-bd_C"/>
</dbReference>
<keyword evidence="6" id="KW-1185">Reference proteome</keyword>
<feature type="domain" description="AMP-binding enzyme C-terminal" evidence="4">
    <location>
        <begin position="417"/>
        <end position="491"/>
    </location>
</feature>